<dbReference type="SUPFAM" id="SSF52540">
    <property type="entry name" value="P-loop containing nucleoside triphosphate hydrolases"/>
    <property type="match status" value="1"/>
</dbReference>
<dbReference type="InterPro" id="IPR017871">
    <property type="entry name" value="ABC_transporter-like_CS"/>
</dbReference>
<dbReference type="SMART" id="SM00382">
    <property type="entry name" value="AAA"/>
    <property type="match status" value="1"/>
</dbReference>
<feature type="domain" description="ABC transporter" evidence="4">
    <location>
        <begin position="7"/>
        <end position="238"/>
    </location>
</feature>
<dbReference type="PANTHER" id="PTHR42788:SF13">
    <property type="entry name" value="ALIPHATIC SULFONATES IMPORT ATP-BINDING PROTEIN SSUB"/>
    <property type="match status" value="1"/>
</dbReference>
<evidence type="ECO:0000313" key="6">
    <source>
        <dbReference type="Proteomes" id="UP001500752"/>
    </source>
</evidence>
<dbReference type="GO" id="GO:0005524">
    <property type="term" value="F:ATP binding"/>
    <property type="evidence" value="ECO:0007669"/>
    <property type="project" value="UniProtKB-KW"/>
</dbReference>
<dbReference type="CDD" id="cd03293">
    <property type="entry name" value="ABC_NrtD_SsuB_transporters"/>
    <property type="match status" value="1"/>
</dbReference>
<keyword evidence="1" id="KW-0813">Transport</keyword>
<gene>
    <name evidence="5" type="ORF">GCM10023081_44910</name>
</gene>
<accession>A0ABP7DEL5</accession>
<proteinExistence type="predicted"/>
<dbReference type="EMBL" id="BAABEO010000035">
    <property type="protein sequence ID" value="GAA3703571.1"/>
    <property type="molecule type" value="Genomic_DNA"/>
</dbReference>
<keyword evidence="2" id="KW-0547">Nucleotide-binding</keyword>
<dbReference type="Pfam" id="PF00005">
    <property type="entry name" value="ABC_tran"/>
    <property type="match status" value="1"/>
</dbReference>
<dbReference type="InterPro" id="IPR027417">
    <property type="entry name" value="P-loop_NTPase"/>
</dbReference>
<reference evidence="6" key="1">
    <citation type="journal article" date="2019" name="Int. J. Syst. Evol. Microbiol.">
        <title>The Global Catalogue of Microorganisms (GCM) 10K type strain sequencing project: providing services to taxonomists for standard genome sequencing and annotation.</title>
        <authorList>
            <consortium name="The Broad Institute Genomics Platform"/>
            <consortium name="The Broad Institute Genome Sequencing Center for Infectious Disease"/>
            <person name="Wu L."/>
            <person name="Ma J."/>
        </authorList>
    </citation>
    <scope>NUCLEOTIDE SEQUENCE [LARGE SCALE GENOMIC DNA]</scope>
    <source>
        <strain evidence="6">JCM 30742</strain>
    </source>
</reference>
<dbReference type="InterPro" id="IPR003439">
    <property type="entry name" value="ABC_transporter-like_ATP-bd"/>
</dbReference>
<sequence length="258" mass="28530">MKTTPVIQVRDVEMSYDTPDGTATILKNCDLQIREGEFISIVGRSGGGKTTLLRIVAGLLTPTAGEVTIKGNPVQEALNDLAMVFQKPVLLPWRNNIGNILLPLEFRGKVTPKMKRDAQDLLELVGLADAGSKYPYELSGGMQQRVAICRALVSHPQIMLMDEPFGALDAMTRDTMNLELQRIWAETGRSILFVTHSIPEAVFLSDRVVVIGDKPGRVIADIKIDLPRLRTREHRFSPEFAAYEHQVAELIGVKEGIS</sequence>
<dbReference type="RefSeq" id="WP_345154489.1">
    <property type="nucleotide sequence ID" value="NZ_BAABEO010000035.1"/>
</dbReference>
<name>A0ABP7DEL5_9MICC</name>
<dbReference type="PROSITE" id="PS50893">
    <property type="entry name" value="ABC_TRANSPORTER_2"/>
    <property type="match status" value="1"/>
</dbReference>
<protein>
    <submittedName>
        <fullName evidence="5">ABC transporter ATP-binding protein</fullName>
    </submittedName>
</protein>
<dbReference type="PROSITE" id="PS00211">
    <property type="entry name" value="ABC_TRANSPORTER_1"/>
    <property type="match status" value="1"/>
</dbReference>
<organism evidence="5 6">
    <name type="scientific">Arthrobacter ginkgonis</name>
    <dbReference type="NCBI Taxonomy" id="1630594"/>
    <lineage>
        <taxon>Bacteria</taxon>
        <taxon>Bacillati</taxon>
        <taxon>Actinomycetota</taxon>
        <taxon>Actinomycetes</taxon>
        <taxon>Micrococcales</taxon>
        <taxon>Micrococcaceae</taxon>
        <taxon>Arthrobacter</taxon>
    </lineage>
</organism>
<evidence type="ECO:0000259" key="4">
    <source>
        <dbReference type="PROSITE" id="PS50893"/>
    </source>
</evidence>
<dbReference type="Gene3D" id="3.40.50.300">
    <property type="entry name" value="P-loop containing nucleotide triphosphate hydrolases"/>
    <property type="match status" value="1"/>
</dbReference>
<dbReference type="PANTHER" id="PTHR42788">
    <property type="entry name" value="TAURINE IMPORT ATP-BINDING PROTEIN-RELATED"/>
    <property type="match status" value="1"/>
</dbReference>
<evidence type="ECO:0000313" key="5">
    <source>
        <dbReference type="EMBL" id="GAA3703571.1"/>
    </source>
</evidence>
<dbReference type="InterPro" id="IPR050166">
    <property type="entry name" value="ABC_transporter_ATP-bind"/>
</dbReference>
<keyword evidence="6" id="KW-1185">Reference proteome</keyword>
<comment type="caution">
    <text evidence="5">The sequence shown here is derived from an EMBL/GenBank/DDBJ whole genome shotgun (WGS) entry which is preliminary data.</text>
</comment>
<evidence type="ECO:0000256" key="1">
    <source>
        <dbReference type="ARBA" id="ARBA00022448"/>
    </source>
</evidence>
<keyword evidence="3 5" id="KW-0067">ATP-binding</keyword>
<evidence type="ECO:0000256" key="3">
    <source>
        <dbReference type="ARBA" id="ARBA00022840"/>
    </source>
</evidence>
<dbReference type="InterPro" id="IPR003593">
    <property type="entry name" value="AAA+_ATPase"/>
</dbReference>
<evidence type="ECO:0000256" key="2">
    <source>
        <dbReference type="ARBA" id="ARBA00022741"/>
    </source>
</evidence>
<dbReference type="Proteomes" id="UP001500752">
    <property type="component" value="Unassembled WGS sequence"/>
</dbReference>